<evidence type="ECO:0000313" key="3">
    <source>
        <dbReference type="EMBL" id="CAF4322181.1"/>
    </source>
</evidence>
<organism evidence="3 4">
    <name type="scientific">Didymodactylos carnosus</name>
    <dbReference type="NCBI Taxonomy" id="1234261"/>
    <lineage>
        <taxon>Eukaryota</taxon>
        <taxon>Metazoa</taxon>
        <taxon>Spiralia</taxon>
        <taxon>Gnathifera</taxon>
        <taxon>Rotifera</taxon>
        <taxon>Eurotatoria</taxon>
        <taxon>Bdelloidea</taxon>
        <taxon>Philodinida</taxon>
        <taxon>Philodinidae</taxon>
        <taxon>Didymodactylos</taxon>
    </lineage>
</organism>
<evidence type="ECO:0000313" key="4">
    <source>
        <dbReference type="Proteomes" id="UP000682733"/>
    </source>
</evidence>
<dbReference type="AlphaFoldDB" id="A0A8S2U3F6"/>
<feature type="region of interest" description="Disordered" evidence="1">
    <location>
        <begin position="85"/>
        <end position="130"/>
    </location>
</feature>
<reference evidence="3" key="1">
    <citation type="submission" date="2021-02" db="EMBL/GenBank/DDBJ databases">
        <authorList>
            <person name="Nowell W R."/>
        </authorList>
    </citation>
    <scope>NUCLEOTIDE SEQUENCE</scope>
</reference>
<dbReference type="EMBL" id="CAJOBA010060246">
    <property type="protein sequence ID" value="CAF4322181.1"/>
    <property type="molecule type" value="Genomic_DNA"/>
</dbReference>
<feature type="compositionally biased region" description="Polar residues" evidence="1">
    <location>
        <begin position="1"/>
        <end position="19"/>
    </location>
</feature>
<protein>
    <submittedName>
        <fullName evidence="3">Uncharacterized protein</fullName>
    </submittedName>
</protein>
<dbReference type="EMBL" id="CAJNOK010037986">
    <property type="protein sequence ID" value="CAF1534865.1"/>
    <property type="molecule type" value="Genomic_DNA"/>
</dbReference>
<dbReference type="Proteomes" id="UP000682733">
    <property type="component" value="Unassembled WGS sequence"/>
</dbReference>
<name>A0A8S2U3F6_9BILA</name>
<sequence>MPKTRSSTKTDANNNQQSILHEDLSVPALPIRNVEEIRAKNLESNRIFLESLLLTKLRDDFKDISNSLQPKKEPKKRQYLMVTEQQPVRRSKRLLHMDPAGNKLPSPEVSENEDENNGSGLVVSYERRSL</sequence>
<evidence type="ECO:0000313" key="2">
    <source>
        <dbReference type="EMBL" id="CAF1534865.1"/>
    </source>
</evidence>
<accession>A0A8S2U3F6</accession>
<feature type="region of interest" description="Disordered" evidence="1">
    <location>
        <begin position="1"/>
        <end position="22"/>
    </location>
</feature>
<proteinExistence type="predicted"/>
<dbReference type="Proteomes" id="UP000677228">
    <property type="component" value="Unassembled WGS sequence"/>
</dbReference>
<comment type="caution">
    <text evidence="3">The sequence shown here is derived from an EMBL/GenBank/DDBJ whole genome shotgun (WGS) entry which is preliminary data.</text>
</comment>
<gene>
    <name evidence="2" type="ORF">OVA965_LOCUS38451</name>
    <name evidence="3" type="ORF">TMI583_LOCUS39634</name>
</gene>
<evidence type="ECO:0000256" key="1">
    <source>
        <dbReference type="SAM" id="MobiDB-lite"/>
    </source>
</evidence>